<gene>
    <name evidence="1" type="ORF">SPELUC_LOCUS9470</name>
</gene>
<evidence type="ECO:0000313" key="2">
    <source>
        <dbReference type="Proteomes" id="UP000789366"/>
    </source>
</evidence>
<keyword evidence="2" id="KW-1185">Reference proteome</keyword>
<accession>A0ACA9NT83</accession>
<comment type="caution">
    <text evidence="1">The sequence shown here is derived from an EMBL/GenBank/DDBJ whole genome shotgun (WGS) entry which is preliminary data.</text>
</comment>
<protein>
    <submittedName>
        <fullName evidence="1">14442_t:CDS:1</fullName>
    </submittedName>
</protein>
<sequence>AALDDADNFGKRAVLNFRCKLIYEYSSCENECKEWDSTSIFLNAENQMQEGEFFIKNEDFELIWTSTED</sequence>
<name>A0ACA9NT83_9GLOM</name>
<feature type="non-terminal residue" evidence="1">
    <location>
        <position position="1"/>
    </location>
</feature>
<dbReference type="Proteomes" id="UP000789366">
    <property type="component" value="Unassembled WGS sequence"/>
</dbReference>
<evidence type="ECO:0000313" key="1">
    <source>
        <dbReference type="EMBL" id="CAG8666269.1"/>
    </source>
</evidence>
<reference evidence="1" key="1">
    <citation type="submission" date="2021-06" db="EMBL/GenBank/DDBJ databases">
        <authorList>
            <person name="Kallberg Y."/>
            <person name="Tangrot J."/>
            <person name="Rosling A."/>
        </authorList>
    </citation>
    <scope>NUCLEOTIDE SEQUENCE</scope>
    <source>
        <strain evidence="1">28 12/20/2015</strain>
    </source>
</reference>
<organism evidence="1 2">
    <name type="scientific">Cetraspora pellucida</name>
    <dbReference type="NCBI Taxonomy" id="1433469"/>
    <lineage>
        <taxon>Eukaryota</taxon>
        <taxon>Fungi</taxon>
        <taxon>Fungi incertae sedis</taxon>
        <taxon>Mucoromycota</taxon>
        <taxon>Glomeromycotina</taxon>
        <taxon>Glomeromycetes</taxon>
        <taxon>Diversisporales</taxon>
        <taxon>Gigasporaceae</taxon>
        <taxon>Cetraspora</taxon>
    </lineage>
</organism>
<dbReference type="EMBL" id="CAJVPW010015984">
    <property type="protein sequence ID" value="CAG8666269.1"/>
    <property type="molecule type" value="Genomic_DNA"/>
</dbReference>
<proteinExistence type="predicted"/>